<evidence type="ECO:0000256" key="1">
    <source>
        <dbReference type="SAM" id="SignalP"/>
    </source>
</evidence>
<evidence type="ECO:0008006" key="4">
    <source>
        <dbReference type="Google" id="ProtNLM"/>
    </source>
</evidence>
<dbReference type="RefSeq" id="WP_219355161.1">
    <property type="nucleotide sequence ID" value="NZ_CP080034.1"/>
</dbReference>
<dbReference type="EMBL" id="CP080034">
    <property type="protein sequence ID" value="QYC09603.1"/>
    <property type="molecule type" value="Genomic_DNA"/>
</dbReference>
<proteinExistence type="predicted"/>
<accession>A0ABX8TG51</accession>
<reference evidence="2 3" key="1">
    <citation type="submission" date="2021-07" db="EMBL/GenBank/DDBJ databases">
        <title>Isolation and characterization of bacteria from a gold mining with a capacity of golden bioaccumulation.</title>
        <authorList>
            <person name="Yang X.J."/>
        </authorList>
    </citation>
    <scope>NUCLEOTIDE SEQUENCE [LARGE SCALE GENOMIC DNA]</scope>
    <source>
        <strain evidence="2 3">Au29</strain>
    </source>
</reference>
<dbReference type="GeneID" id="94376306"/>
<evidence type="ECO:0000313" key="2">
    <source>
        <dbReference type="EMBL" id="QYC09603.1"/>
    </source>
</evidence>
<name>A0ABX8TG51_9CAUL</name>
<feature type="signal peptide" evidence="1">
    <location>
        <begin position="1"/>
        <end position="20"/>
    </location>
</feature>
<dbReference type="NCBIfam" id="NF047637">
    <property type="entry name" value="lipo_CC0125"/>
    <property type="match status" value="1"/>
</dbReference>
<keyword evidence="3" id="KW-1185">Reference proteome</keyword>
<keyword evidence="1" id="KW-0732">Signal</keyword>
<dbReference type="Proteomes" id="UP000824334">
    <property type="component" value="Chromosome"/>
</dbReference>
<gene>
    <name evidence="2" type="ORF">KWG56_13550</name>
</gene>
<dbReference type="PROSITE" id="PS51257">
    <property type="entry name" value="PROKAR_LIPOPROTEIN"/>
    <property type="match status" value="1"/>
</dbReference>
<evidence type="ECO:0000313" key="3">
    <source>
        <dbReference type="Proteomes" id="UP000824334"/>
    </source>
</evidence>
<organism evidence="2 3">
    <name type="scientific">Brevundimonas nasdae</name>
    <dbReference type="NCBI Taxonomy" id="172043"/>
    <lineage>
        <taxon>Bacteria</taxon>
        <taxon>Pseudomonadati</taxon>
        <taxon>Pseudomonadota</taxon>
        <taxon>Alphaproteobacteria</taxon>
        <taxon>Caulobacterales</taxon>
        <taxon>Caulobacteraceae</taxon>
        <taxon>Brevundimonas</taxon>
    </lineage>
</organism>
<feature type="chain" id="PRO_5045737915" description="Lipoprotein" evidence="1">
    <location>
        <begin position="21"/>
        <end position="187"/>
    </location>
</feature>
<sequence length="187" mass="21071">MRALPLKTLAVTLAAGLALAACATATPYQPAGFNGQRGGYAEQRLENNRFRVSFSGNSVTSRDQVEMSLLLRSAELTVESGFDWFSTVNRATDRDTRFVSTPDPFYSRYNSFYGPYWGPSWRYYRSGFWSPWDRWGANDFDVRQVDRYEANAEIIMGRGPKPANDPNAFDAREVVQNLSARVTRPGA</sequence>
<protein>
    <recommendedName>
        <fullName evidence="4">Lipoprotein</fullName>
    </recommendedName>
</protein>